<evidence type="ECO:0000313" key="7">
    <source>
        <dbReference type="Proteomes" id="UP000001460"/>
    </source>
</evidence>
<accession>B6AB92</accession>
<dbReference type="VEuPathDB" id="CryptoDB:CMU_026520"/>
<organism evidence="6 7">
    <name type="scientific">Cryptosporidium muris (strain RN66)</name>
    <dbReference type="NCBI Taxonomy" id="441375"/>
    <lineage>
        <taxon>Eukaryota</taxon>
        <taxon>Sar</taxon>
        <taxon>Alveolata</taxon>
        <taxon>Apicomplexa</taxon>
        <taxon>Conoidasida</taxon>
        <taxon>Coccidia</taxon>
        <taxon>Eucoccidiorida</taxon>
        <taxon>Eimeriorina</taxon>
        <taxon>Cryptosporidiidae</taxon>
        <taxon>Cryptosporidium</taxon>
    </lineage>
</organism>
<reference evidence="6" key="1">
    <citation type="submission" date="2008-06" db="EMBL/GenBank/DDBJ databases">
        <authorList>
            <person name="Lorenzi H."/>
            <person name="Inman J."/>
            <person name="Miller J."/>
            <person name="Schobel S."/>
            <person name="Amedeo P."/>
            <person name="Caler E.V."/>
            <person name="da Silva J."/>
        </authorList>
    </citation>
    <scope>NUCLEOTIDE SEQUENCE [LARGE SCALE GENOMIC DNA]</scope>
    <source>
        <strain evidence="6">RN66</strain>
    </source>
</reference>
<dbReference type="Proteomes" id="UP000001460">
    <property type="component" value="Unassembled WGS sequence"/>
</dbReference>
<dbReference type="GeneID" id="6994745"/>
<dbReference type="eggNOG" id="KOG3484">
    <property type="taxonomic scope" value="Eukaryota"/>
</dbReference>
<dbReference type="AlphaFoldDB" id="B6AB92"/>
<dbReference type="EMBL" id="DS989727">
    <property type="protein sequence ID" value="EEA05644.1"/>
    <property type="molecule type" value="Genomic_DNA"/>
</dbReference>
<dbReference type="Gene3D" id="3.30.170.10">
    <property type="entry name" value="Cyclin-dependent kinase, regulatory subunit"/>
    <property type="match status" value="1"/>
</dbReference>
<evidence type="ECO:0000256" key="2">
    <source>
        <dbReference type="ARBA" id="ARBA00022618"/>
    </source>
</evidence>
<dbReference type="GO" id="GO:0051301">
    <property type="term" value="P:cell division"/>
    <property type="evidence" value="ECO:0007669"/>
    <property type="project" value="UniProtKB-UniRule"/>
</dbReference>
<dbReference type="RefSeq" id="XP_002139993.1">
    <property type="nucleotide sequence ID" value="XM_002139957.1"/>
</dbReference>
<dbReference type="FunFam" id="3.30.170.10:FF:000001">
    <property type="entry name" value="Cyclin-dependent kinases regulatory subunit"/>
    <property type="match status" value="1"/>
</dbReference>
<dbReference type="Pfam" id="PF01111">
    <property type="entry name" value="CKS"/>
    <property type="match status" value="1"/>
</dbReference>
<sequence>MVNYPEDIVYSSKYEDGVYEYRHVTLPRAISKRAQSVMLTKPNGLLREQEWRMLGIQQSRGWQHYLVHKPEPHILLFRRPLGTNPQTGQVDPTWVNPNKKEVEKQ</sequence>
<dbReference type="PRINTS" id="PR00296">
    <property type="entry name" value="CYCLINKINASE"/>
</dbReference>
<evidence type="ECO:0000256" key="3">
    <source>
        <dbReference type="ARBA" id="ARBA00023306"/>
    </source>
</evidence>
<dbReference type="GO" id="GO:0016301">
    <property type="term" value="F:kinase activity"/>
    <property type="evidence" value="ECO:0007669"/>
    <property type="project" value="UniProtKB-KW"/>
</dbReference>
<dbReference type="OrthoDB" id="440676at2759"/>
<name>B6AB92_CRYMR</name>
<dbReference type="GO" id="GO:0016538">
    <property type="term" value="F:cyclin-dependent protein serine/threonine kinase regulator activity"/>
    <property type="evidence" value="ECO:0007669"/>
    <property type="project" value="InterPro"/>
</dbReference>
<keyword evidence="7" id="KW-1185">Reference proteome</keyword>
<evidence type="ECO:0000313" key="6">
    <source>
        <dbReference type="EMBL" id="EEA05644.1"/>
    </source>
</evidence>
<feature type="region of interest" description="Disordered" evidence="5">
    <location>
        <begin position="79"/>
        <end position="105"/>
    </location>
</feature>
<evidence type="ECO:0000256" key="5">
    <source>
        <dbReference type="SAM" id="MobiDB-lite"/>
    </source>
</evidence>
<keyword evidence="3 4" id="KW-0131">Cell cycle</keyword>
<dbReference type="SUPFAM" id="SSF55637">
    <property type="entry name" value="Cell cycle regulatory proteins"/>
    <property type="match status" value="1"/>
</dbReference>
<comment type="function">
    <text evidence="4">Binds to the catalytic subunit of the cyclin dependent kinases and is essential for their biological function.</text>
</comment>
<comment type="similarity">
    <text evidence="1 4">Belongs to the CKS family.</text>
</comment>
<gene>
    <name evidence="6" type="ORF">CMU_026520</name>
</gene>
<dbReference type="InterPro" id="IPR036858">
    <property type="entry name" value="Cyclin-dep_kinase_reg-sub_sf"/>
</dbReference>
<dbReference type="SMART" id="SM01084">
    <property type="entry name" value="CKS"/>
    <property type="match status" value="1"/>
</dbReference>
<dbReference type="PROSITE" id="PS00945">
    <property type="entry name" value="CKS_2"/>
    <property type="match status" value="1"/>
</dbReference>
<keyword evidence="2 4" id="KW-0132">Cell division</keyword>
<protein>
    <recommendedName>
        <fullName evidence="4">Cyclin-dependent kinases regulatory subunit</fullName>
    </recommendedName>
</protein>
<dbReference type="InterPro" id="IPR000789">
    <property type="entry name" value="Cyclin-dep_kinase_reg-sub"/>
</dbReference>
<proteinExistence type="inferred from homology"/>
<evidence type="ECO:0000256" key="1">
    <source>
        <dbReference type="ARBA" id="ARBA00007782"/>
    </source>
</evidence>
<dbReference type="PANTHER" id="PTHR23415">
    <property type="entry name" value="CYCLIN-DEPENDENT KINASES REGULATORY SUBUNIT/60S RIBOSOME SUBUNIT BIOGENESIS PROTEIN NIP7"/>
    <property type="match status" value="1"/>
</dbReference>
<evidence type="ECO:0000256" key="4">
    <source>
        <dbReference type="RuleBase" id="RU311113"/>
    </source>
</evidence>
<dbReference type="STRING" id="441375.B6AB92"/>
<dbReference type="OMA" id="RPINYGQ"/>